<dbReference type="InterPro" id="IPR000916">
    <property type="entry name" value="Bet_v_I/MLP"/>
</dbReference>
<protein>
    <recommendedName>
        <fullName evidence="11">Acyl-[acyl-carrier-protein] hydrolase</fullName>
        <ecNumber evidence="11">3.1.2.-</ecNumber>
    </recommendedName>
</protein>
<organism evidence="14 15">
    <name type="scientific">Papaver somniferum</name>
    <name type="common">Opium poppy</name>
    <dbReference type="NCBI Taxonomy" id="3469"/>
    <lineage>
        <taxon>Eukaryota</taxon>
        <taxon>Viridiplantae</taxon>
        <taxon>Streptophyta</taxon>
        <taxon>Embryophyta</taxon>
        <taxon>Tracheophyta</taxon>
        <taxon>Spermatophyta</taxon>
        <taxon>Magnoliopsida</taxon>
        <taxon>Ranunculales</taxon>
        <taxon>Papaveraceae</taxon>
        <taxon>Papaveroideae</taxon>
        <taxon>Papaver</taxon>
    </lineage>
</organism>
<evidence type="ECO:0000256" key="8">
    <source>
        <dbReference type="ARBA" id="ARBA00022946"/>
    </source>
</evidence>
<proteinExistence type="inferred from homology"/>
<evidence type="ECO:0000256" key="12">
    <source>
        <dbReference type="SAM" id="Phobius"/>
    </source>
</evidence>
<reference evidence="14 15" key="1">
    <citation type="journal article" date="2018" name="Science">
        <title>The opium poppy genome and morphinan production.</title>
        <authorList>
            <person name="Guo L."/>
            <person name="Winzer T."/>
            <person name="Yang X."/>
            <person name="Li Y."/>
            <person name="Ning Z."/>
            <person name="He Z."/>
            <person name="Teodor R."/>
            <person name="Lu Y."/>
            <person name="Bowser T.A."/>
            <person name="Graham I.A."/>
            <person name="Ye K."/>
        </authorList>
    </citation>
    <scope>NUCLEOTIDE SEQUENCE [LARGE SCALE GENOMIC DNA]</scope>
    <source>
        <strain evidence="15">cv. HN1</strain>
        <tissue evidence="14">Leaves</tissue>
    </source>
</reference>
<dbReference type="SUPFAM" id="SSF54637">
    <property type="entry name" value="Thioesterase/thiol ester dehydrase-isomerase"/>
    <property type="match status" value="2"/>
</dbReference>
<keyword evidence="4 11" id="KW-0150">Chloroplast</keyword>
<evidence type="ECO:0000256" key="4">
    <source>
        <dbReference type="ARBA" id="ARBA00022528"/>
    </source>
</evidence>
<dbReference type="Gene3D" id="3.30.530.20">
    <property type="match status" value="1"/>
</dbReference>
<keyword evidence="8" id="KW-0809">Transit peptide</keyword>
<dbReference type="InterPro" id="IPR023393">
    <property type="entry name" value="START-like_dom_sf"/>
</dbReference>
<dbReference type="GO" id="GO:0006952">
    <property type="term" value="P:defense response"/>
    <property type="evidence" value="ECO:0007669"/>
    <property type="project" value="InterPro"/>
</dbReference>
<keyword evidence="15" id="KW-1185">Reference proteome</keyword>
<dbReference type="GO" id="GO:0009507">
    <property type="term" value="C:chloroplast"/>
    <property type="evidence" value="ECO:0007669"/>
    <property type="project" value="UniProtKB-SubCell"/>
</dbReference>
<evidence type="ECO:0000259" key="13">
    <source>
        <dbReference type="SMART" id="SM01037"/>
    </source>
</evidence>
<gene>
    <name evidence="14" type="ORF">C5167_018381</name>
</gene>
<dbReference type="PANTHER" id="PTHR31727:SF2">
    <property type="entry name" value="PALMITOYL-ACYL CARRIER PROTEIN THIOESTERASE, CHLOROPLASTIC"/>
    <property type="match status" value="1"/>
</dbReference>
<dbReference type="GO" id="GO:0000036">
    <property type="term" value="F:acyl carrier activity"/>
    <property type="evidence" value="ECO:0007669"/>
    <property type="project" value="TreeGrafter"/>
</dbReference>
<dbReference type="Gene3D" id="3.10.129.10">
    <property type="entry name" value="Hotdog Thioesterase"/>
    <property type="match status" value="1"/>
</dbReference>
<dbReference type="InterPro" id="IPR029069">
    <property type="entry name" value="HotDog_dom_sf"/>
</dbReference>
<comment type="subcellular location">
    <subcellularLocation>
        <location evidence="1 11">Plastid</location>
        <location evidence="1 11">Chloroplast</location>
    </subcellularLocation>
</comment>
<keyword evidence="7 11" id="KW-0276">Fatty acid metabolism</keyword>
<keyword evidence="9 11" id="KW-0443">Lipid metabolism</keyword>
<dbReference type="Proteomes" id="UP000316621">
    <property type="component" value="Chromosome 2"/>
</dbReference>
<dbReference type="Pfam" id="PF20791">
    <property type="entry name" value="Acyl-ACP_TE_C"/>
    <property type="match status" value="1"/>
</dbReference>
<evidence type="ECO:0000256" key="1">
    <source>
        <dbReference type="ARBA" id="ARBA00004229"/>
    </source>
</evidence>
<keyword evidence="10 11" id="KW-0275">Fatty acid biosynthesis</keyword>
<comment type="similarity">
    <text evidence="2 11">Belongs to the acyl-ACP thioesterase family.</text>
</comment>
<keyword evidence="12" id="KW-1133">Transmembrane helix</keyword>
<evidence type="ECO:0000256" key="9">
    <source>
        <dbReference type="ARBA" id="ARBA00023098"/>
    </source>
</evidence>
<dbReference type="SUPFAM" id="SSF55961">
    <property type="entry name" value="Bet v1-like"/>
    <property type="match status" value="1"/>
</dbReference>
<feature type="transmembrane region" description="Helical" evidence="12">
    <location>
        <begin position="100"/>
        <end position="121"/>
    </location>
</feature>
<evidence type="ECO:0000313" key="15">
    <source>
        <dbReference type="Proteomes" id="UP000316621"/>
    </source>
</evidence>
<dbReference type="AlphaFoldDB" id="A0A4Y7IQ85"/>
<evidence type="ECO:0000256" key="5">
    <source>
        <dbReference type="ARBA" id="ARBA00022640"/>
    </source>
</evidence>
<evidence type="ECO:0000256" key="11">
    <source>
        <dbReference type="RuleBase" id="RU363096"/>
    </source>
</evidence>
<keyword evidence="12" id="KW-0812">Transmembrane</keyword>
<dbReference type="InterPro" id="IPR045023">
    <property type="entry name" value="FATA/B"/>
</dbReference>
<evidence type="ECO:0000313" key="14">
    <source>
        <dbReference type="EMBL" id="RZC49960.1"/>
    </source>
</evidence>
<comment type="function">
    <text evidence="11">Plays an essential role in chain termination during de novo fatty acid synthesis.</text>
</comment>
<name>A0A4Y7IQ85_PAPSO</name>
<keyword evidence="5 11" id="KW-0934">Plastid</keyword>
<dbReference type="EMBL" id="CM010716">
    <property type="protein sequence ID" value="RZC49960.1"/>
    <property type="molecule type" value="Genomic_DNA"/>
</dbReference>
<keyword evidence="12" id="KW-0472">Membrane</keyword>
<evidence type="ECO:0000256" key="10">
    <source>
        <dbReference type="ARBA" id="ARBA00023160"/>
    </source>
</evidence>
<evidence type="ECO:0000256" key="2">
    <source>
        <dbReference type="ARBA" id="ARBA00006500"/>
    </source>
</evidence>
<evidence type="ECO:0000256" key="3">
    <source>
        <dbReference type="ARBA" id="ARBA00022516"/>
    </source>
</evidence>
<evidence type="ECO:0000256" key="7">
    <source>
        <dbReference type="ARBA" id="ARBA00022832"/>
    </source>
</evidence>
<evidence type="ECO:0000256" key="6">
    <source>
        <dbReference type="ARBA" id="ARBA00022801"/>
    </source>
</evidence>
<dbReference type="GO" id="GO:0016297">
    <property type="term" value="F:fatty acyl-[ACP] hydrolase activity"/>
    <property type="evidence" value="ECO:0007669"/>
    <property type="project" value="InterPro"/>
</dbReference>
<feature type="domain" description="Bet v I/Major latex protein" evidence="13">
    <location>
        <begin position="352"/>
        <end position="529"/>
    </location>
</feature>
<dbReference type="Pfam" id="PF01643">
    <property type="entry name" value="Acyl-ACP_TE"/>
    <property type="match status" value="1"/>
</dbReference>
<dbReference type="Pfam" id="PF00407">
    <property type="entry name" value="Bet_v_1"/>
    <property type="match status" value="2"/>
</dbReference>
<dbReference type="PANTHER" id="PTHR31727">
    <property type="entry name" value="OLEOYL-ACYL CARRIER PROTEIN THIOESTERASE 1, CHLOROPLASTIC"/>
    <property type="match status" value="1"/>
</dbReference>
<dbReference type="Gramene" id="RZC49960">
    <property type="protein sequence ID" value="RZC49960"/>
    <property type="gene ID" value="C5167_018381"/>
</dbReference>
<keyword evidence="6 11" id="KW-0378">Hydrolase</keyword>
<accession>A0A4Y7IQ85</accession>
<dbReference type="EC" id="3.1.2.-" evidence="11"/>
<dbReference type="InterPro" id="IPR049427">
    <property type="entry name" value="Acyl-ACP_TE_C"/>
</dbReference>
<dbReference type="InterPro" id="IPR002864">
    <property type="entry name" value="Acyl-ACP_thioesterase_NHD"/>
</dbReference>
<sequence>MASTIFAALSALNPANDSLRTTLVTKISRGSDNVIPFGMKSNTKRSFMGCRVTAIAQTPEKINGKVYRGNFTIGSYEIGPKRKATIGTLLNHLQARIHTAYLYACLYIFLIGLFSLSIGIMEETAANHIRDVGLLGDGFNSTPEMTIRNLIWVVAKMQVVVDRYPSWGDVVEIDNWFGGAPIKDGFANHWLLRDAKTGETLAQAKSVWIMMNKGTRKLSKIPEEVRDEITPHITDYPIWDDIKLSKVHDDKADFVQTGVIARWSDLDVNQHVNFGKYIQWILENSPTRILKSQELYDLALEFRRECGVGDELKSLTRVVETSGCTECQHMLQLENGKEVMRGRTKWRPSKHTDAVNLEVVVEFRSSADMFWETLKTWSSILPEVLPETYKSIEVIEDMNGEKNGSVTLWKMNPSTLVEGAPVMMEEMKKLEKLDELTKTITYSVIGGDLLNLYKSYEPQVTVTPRIDVCTKNGDGNIVDEQDDKDEKSGGIVKWSVKYEKVNEMVPEPYMIKDMIYKTMLKLDEYILSKGNEVITN</sequence>
<dbReference type="CDD" id="cd07816">
    <property type="entry name" value="Bet_v1-like"/>
    <property type="match status" value="1"/>
</dbReference>
<dbReference type="SMART" id="SM01037">
    <property type="entry name" value="Bet_v_1"/>
    <property type="match status" value="1"/>
</dbReference>
<keyword evidence="3 11" id="KW-0444">Lipid biosynthesis</keyword>